<evidence type="ECO:0000256" key="1">
    <source>
        <dbReference type="ARBA" id="ARBA00004123"/>
    </source>
</evidence>
<sequence>MSAAAATTAPLPNGTPAPGSQNNASAASSSTAATSQSQSQSQPATQPSSVSQAPPPTTTTAPATTSSTAVTTSNPNNTLSTAASAAAAAAASSAASNPRPRDARTIELLLTAQGVTAFEQRVPLLLLDFAYRHTSAVLSDALHLSADPYTSHAGARPSASSGAAPVNVGDATITSNAVQLAIASRLNFQFRGGSGGGSGGGVSKEWMMEMAREKNKVALPKVSVNEWGVRLPSERFVLNGVSWGLKGDGWIAGGDETSGDEEEGSDEDMEDAMGINKKGENGDAMEGIEKEDIGGDGVEGGTVDDLFGDDDGDNDEMEDVDMFA</sequence>
<evidence type="ECO:0000259" key="8">
    <source>
        <dbReference type="PROSITE" id="PS50237"/>
    </source>
</evidence>
<evidence type="ECO:0000256" key="4">
    <source>
        <dbReference type="ARBA" id="ARBA00023163"/>
    </source>
</evidence>
<comment type="caution">
    <text evidence="9">The sequence shown here is derived from an EMBL/GenBank/DDBJ whole genome shotgun (WGS) entry which is preliminary data.</text>
</comment>
<evidence type="ECO:0000256" key="2">
    <source>
        <dbReference type="ARBA" id="ARBA00007646"/>
    </source>
</evidence>
<evidence type="ECO:0000256" key="7">
    <source>
        <dbReference type="SAM" id="MobiDB-lite"/>
    </source>
</evidence>
<dbReference type="Proteomes" id="UP001451303">
    <property type="component" value="Unassembled WGS sequence"/>
</dbReference>
<dbReference type="InterPro" id="IPR000569">
    <property type="entry name" value="HECT_dom"/>
</dbReference>
<comment type="subcellular location">
    <subcellularLocation>
        <location evidence="1">Nucleus</location>
    </subcellularLocation>
</comment>
<feature type="compositionally biased region" description="Low complexity" evidence="7">
    <location>
        <begin position="20"/>
        <end position="78"/>
    </location>
</feature>
<keyword evidence="6" id="KW-0833">Ubl conjugation pathway</keyword>
<gene>
    <name evidence="9" type="ORF">QR685DRAFT_6146</name>
</gene>
<feature type="compositionally biased region" description="Acidic residues" evidence="7">
    <location>
        <begin position="306"/>
        <end position="324"/>
    </location>
</feature>
<proteinExistence type="inferred from homology"/>
<name>A0ABR3DNV2_NEUIN</name>
<dbReference type="Gene3D" id="1.10.20.10">
    <property type="entry name" value="Histone, subunit A"/>
    <property type="match status" value="1"/>
</dbReference>
<evidence type="ECO:0000256" key="5">
    <source>
        <dbReference type="ARBA" id="ARBA00023242"/>
    </source>
</evidence>
<evidence type="ECO:0000256" key="3">
    <source>
        <dbReference type="ARBA" id="ARBA00023015"/>
    </source>
</evidence>
<keyword evidence="5" id="KW-0539">Nucleus</keyword>
<dbReference type="PANTHER" id="PTHR48068">
    <property type="entry name" value="TAF9 RNA POLYMERASE II, TATA BOX-BINDING PROTEIN (TBP)-ASSOCIATED FACTOR"/>
    <property type="match status" value="1"/>
</dbReference>
<dbReference type="EMBL" id="JAVLET010000001">
    <property type="protein sequence ID" value="KAL0474340.1"/>
    <property type="molecule type" value="Genomic_DNA"/>
</dbReference>
<reference evidence="9 10" key="1">
    <citation type="submission" date="2023-09" db="EMBL/GenBank/DDBJ databases">
        <title>Multi-omics analysis of a traditional fermented food reveals byproduct-associated fungal strains for waste-to-food upcycling.</title>
        <authorList>
            <consortium name="Lawrence Berkeley National Laboratory"/>
            <person name="Rekdal V.M."/>
            <person name="Villalobos-Escobedo J.M."/>
            <person name="Rodriguez-Valeron N."/>
            <person name="Garcia M.O."/>
            <person name="Vasquez D.P."/>
            <person name="Damayanti I."/>
            <person name="Sorensen P.M."/>
            <person name="Baidoo E.E."/>
            <person name="De Carvalho A.C."/>
            <person name="Riley R."/>
            <person name="Lipzen A."/>
            <person name="He G."/>
            <person name="Yan M."/>
            <person name="Haridas S."/>
            <person name="Daum C."/>
            <person name="Yoshinaga Y."/>
            <person name="Ng V."/>
            <person name="Grigoriev I.V."/>
            <person name="Munk R."/>
            <person name="Nuraida L."/>
            <person name="Wijaya C.H."/>
            <person name="Morales P.-C."/>
            <person name="Keasling J.D."/>
        </authorList>
    </citation>
    <scope>NUCLEOTIDE SEQUENCE [LARGE SCALE GENOMIC DNA]</scope>
    <source>
        <strain evidence="9 10">FGSC 2613</strain>
    </source>
</reference>
<protein>
    <submittedName>
        <fullName evidence="9">Transcription initiation factor IID, 31kD subunit domain-containing protein</fullName>
    </submittedName>
</protein>
<dbReference type="InterPro" id="IPR009072">
    <property type="entry name" value="Histone-fold"/>
</dbReference>
<feature type="region of interest" description="Disordered" evidence="7">
    <location>
        <begin position="1"/>
        <end position="78"/>
    </location>
</feature>
<comment type="similarity">
    <text evidence="2">Belongs to the TAF9 family.</text>
</comment>
<dbReference type="Pfam" id="PF02291">
    <property type="entry name" value="TFIID-31kDa"/>
    <property type="match status" value="1"/>
</dbReference>
<evidence type="ECO:0000313" key="9">
    <source>
        <dbReference type="EMBL" id="KAL0474340.1"/>
    </source>
</evidence>
<evidence type="ECO:0000313" key="10">
    <source>
        <dbReference type="Proteomes" id="UP001451303"/>
    </source>
</evidence>
<feature type="domain" description="HECT" evidence="8">
    <location>
        <begin position="176"/>
        <end position="213"/>
    </location>
</feature>
<keyword evidence="3" id="KW-0805">Transcription regulation</keyword>
<accession>A0ABR3DNV2</accession>
<dbReference type="PANTHER" id="PTHR48068:SF4">
    <property type="entry name" value="TATA-BOX BINDING PROTEIN ASSOCIATED FACTOR 9"/>
    <property type="match status" value="1"/>
</dbReference>
<evidence type="ECO:0000256" key="6">
    <source>
        <dbReference type="PROSITE-ProRule" id="PRU00104"/>
    </source>
</evidence>
<dbReference type="InterPro" id="IPR003162">
    <property type="entry name" value="TFIID-31"/>
</dbReference>
<dbReference type="CDD" id="cd07979">
    <property type="entry name" value="HFD_TAF9"/>
    <property type="match status" value="1"/>
</dbReference>
<feature type="compositionally biased region" description="Acidic residues" evidence="7">
    <location>
        <begin position="257"/>
        <end position="271"/>
    </location>
</feature>
<keyword evidence="10" id="KW-1185">Reference proteome</keyword>
<keyword evidence="4" id="KW-0804">Transcription</keyword>
<dbReference type="SUPFAM" id="SSF47113">
    <property type="entry name" value="Histone-fold"/>
    <property type="match status" value="1"/>
</dbReference>
<organism evidence="9 10">
    <name type="scientific">Neurospora intermedia</name>
    <dbReference type="NCBI Taxonomy" id="5142"/>
    <lineage>
        <taxon>Eukaryota</taxon>
        <taxon>Fungi</taxon>
        <taxon>Dikarya</taxon>
        <taxon>Ascomycota</taxon>
        <taxon>Pezizomycotina</taxon>
        <taxon>Sordariomycetes</taxon>
        <taxon>Sordariomycetidae</taxon>
        <taxon>Sordariales</taxon>
        <taxon>Sordariaceae</taxon>
        <taxon>Neurospora</taxon>
    </lineage>
</organism>
<dbReference type="InterPro" id="IPR051431">
    <property type="entry name" value="TFIID_subunit_9"/>
</dbReference>
<feature type="region of interest" description="Disordered" evidence="7">
    <location>
        <begin position="252"/>
        <end position="324"/>
    </location>
</feature>
<comment type="caution">
    <text evidence="6">Lacks conserved residue(s) required for the propagation of feature annotation.</text>
</comment>
<feature type="compositionally biased region" description="Basic and acidic residues" evidence="7">
    <location>
        <begin position="277"/>
        <end position="293"/>
    </location>
</feature>
<dbReference type="PROSITE" id="PS50237">
    <property type="entry name" value="HECT"/>
    <property type="match status" value="1"/>
</dbReference>